<dbReference type="InterPro" id="IPR001031">
    <property type="entry name" value="Thioesterase"/>
</dbReference>
<dbReference type="EMBL" id="JABAIL010000003">
    <property type="protein sequence ID" value="NLR91526.1"/>
    <property type="molecule type" value="Genomic_DNA"/>
</dbReference>
<gene>
    <name evidence="4" type="ORF">HGP29_09930</name>
</gene>
<protein>
    <submittedName>
        <fullName evidence="4">AMP-binding protein</fullName>
    </submittedName>
</protein>
<proteinExistence type="predicted"/>
<comment type="caution">
    <text evidence="4">The sequence shown here is derived from an EMBL/GenBank/DDBJ whole genome shotgun (WGS) entry which is preliminary data.</text>
</comment>
<evidence type="ECO:0000313" key="4">
    <source>
        <dbReference type="EMBL" id="NLR91526.1"/>
    </source>
</evidence>
<organism evidence="4 5">
    <name type="scientific">Flammeovirga agarivorans</name>
    <dbReference type="NCBI Taxonomy" id="2726742"/>
    <lineage>
        <taxon>Bacteria</taxon>
        <taxon>Pseudomonadati</taxon>
        <taxon>Bacteroidota</taxon>
        <taxon>Cytophagia</taxon>
        <taxon>Cytophagales</taxon>
        <taxon>Flammeovirgaceae</taxon>
        <taxon>Flammeovirga</taxon>
    </lineage>
</organism>
<dbReference type="InterPro" id="IPR000873">
    <property type="entry name" value="AMP-dep_synth/lig_dom"/>
</dbReference>
<dbReference type="AlphaFoldDB" id="A0A7X8SJU2"/>
<keyword evidence="5" id="KW-1185">Reference proteome</keyword>
<dbReference type="Pfam" id="PF00550">
    <property type="entry name" value="PP-binding"/>
    <property type="match status" value="1"/>
</dbReference>
<evidence type="ECO:0000256" key="1">
    <source>
        <dbReference type="ARBA" id="ARBA00022450"/>
    </source>
</evidence>
<reference evidence="4 5" key="1">
    <citation type="submission" date="2020-04" db="EMBL/GenBank/DDBJ databases">
        <title>Flammeovirga sp. SR4, a novel species isolated from seawater.</title>
        <authorList>
            <person name="Wang X."/>
        </authorList>
    </citation>
    <scope>NUCLEOTIDE SEQUENCE [LARGE SCALE GENOMIC DNA]</scope>
    <source>
        <strain evidence="4 5">SR4</strain>
    </source>
</reference>
<dbReference type="InterPro" id="IPR009081">
    <property type="entry name" value="PP-bd_ACP"/>
</dbReference>
<dbReference type="Proteomes" id="UP000585050">
    <property type="component" value="Unassembled WGS sequence"/>
</dbReference>
<sequence length="823" mass="95289">MKDYQNLWVTLLSNKKYYKHKPLLTYKNQSYSFDLFLEKVRLLCNILLKQQEKIIAIQVSDPIHSLFLIVASLVAKKTYWMVNEEVIQSVNLNILKDVLIVDDQLYEHFIDSNDDAELPLSVKANISGFHPFCWVNSSGSTANHKITEYLYQGLLEDTLRQIRNNNITNNDRIDIVSSLNFSASLSSIFPVLYSGASLHLCDSTLDIIDFWRQEKITMTTLTPSLFRTLLKRRVSIDLPHLRFICLGGEEVFTSDILLFKKHFHKNQVLQLALASSETRMIGELKVKADTNDEYKEIKYQPIEGKKWIILDQNDEVEVEADEKEGRIAIQSHAIGHRYINSYDSFKQVDENTTLFISNDMGKIDQNGQLHFKGRSDNRIKIKGTFINLSEIEANLSLIESINDIAAIADSTYENLYVFVTTSSNGKDEIKRIIQASFPKLTYQLIILDKFPKTNSDKVDRKNLLKRVSSVEKVKDPYQNAWRKQFPLIDNFEGKHFFNDLGGDSLTSLSLITELEVVIGKELSPQLIYLYPTFEKLKDALYDSNTFNLIQVTEYSSFKENILFIPSIHGSHEQYRFIQESLKEKYNIYLLQYPLKENPSDKQFYSFSMLIQQCVSFLDQSNISFKAFIGYSLSGYITYEIAHLIQQQPSVFIIDTPIYEKQSLLMKVMNDSLKTLKIIKKNFFNSSELVISYKRLKRRIKQQYFHTSSNDVSIQTIHDYFFSFYAELLHSKIKVSTTTFPLGVFIANDQSFFSNDIKATYQWEKYSQNLLFKKTLTGNHGSILNKENSLSIAATIINELKEVTDYNNRILETALTKELIIDIE</sequence>
<keyword evidence="1" id="KW-0596">Phosphopantetheine</keyword>
<dbReference type="SUPFAM" id="SSF47336">
    <property type="entry name" value="ACP-like"/>
    <property type="match status" value="1"/>
</dbReference>
<evidence type="ECO:0000256" key="2">
    <source>
        <dbReference type="ARBA" id="ARBA00022553"/>
    </source>
</evidence>
<dbReference type="Gene3D" id="3.40.50.1820">
    <property type="entry name" value="alpha/beta hydrolase"/>
    <property type="match status" value="1"/>
</dbReference>
<dbReference type="InterPro" id="IPR042099">
    <property type="entry name" value="ANL_N_sf"/>
</dbReference>
<dbReference type="InterPro" id="IPR029058">
    <property type="entry name" value="AB_hydrolase_fold"/>
</dbReference>
<dbReference type="RefSeq" id="WP_168882245.1">
    <property type="nucleotide sequence ID" value="NZ_JABAIL010000003.1"/>
</dbReference>
<dbReference type="PANTHER" id="PTHR44845">
    <property type="entry name" value="CARRIER DOMAIN-CONTAINING PROTEIN"/>
    <property type="match status" value="1"/>
</dbReference>
<dbReference type="Gene3D" id="3.30.300.30">
    <property type="match status" value="1"/>
</dbReference>
<evidence type="ECO:0000313" key="5">
    <source>
        <dbReference type="Proteomes" id="UP000585050"/>
    </source>
</evidence>
<dbReference type="InterPro" id="IPR045851">
    <property type="entry name" value="AMP-bd_C_sf"/>
</dbReference>
<evidence type="ECO:0000259" key="3">
    <source>
        <dbReference type="PROSITE" id="PS50075"/>
    </source>
</evidence>
<dbReference type="PANTHER" id="PTHR44845:SF6">
    <property type="entry name" value="BETA-ALANINE-ACTIVATING ENZYME"/>
    <property type="match status" value="1"/>
</dbReference>
<dbReference type="Pfam" id="PF00975">
    <property type="entry name" value="Thioesterase"/>
    <property type="match status" value="1"/>
</dbReference>
<dbReference type="SUPFAM" id="SSF56801">
    <property type="entry name" value="Acetyl-CoA synthetase-like"/>
    <property type="match status" value="1"/>
</dbReference>
<dbReference type="PROSITE" id="PS50075">
    <property type="entry name" value="CARRIER"/>
    <property type="match status" value="1"/>
</dbReference>
<dbReference type="Gene3D" id="3.40.50.12780">
    <property type="entry name" value="N-terminal domain of ligase-like"/>
    <property type="match status" value="1"/>
</dbReference>
<accession>A0A7X8SJU2</accession>
<dbReference type="SUPFAM" id="SSF53474">
    <property type="entry name" value="alpha/beta-Hydrolases"/>
    <property type="match status" value="1"/>
</dbReference>
<keyword evidence="2" id="KW-0597">Phosphoprotein</keyword>
<dbReference type="Gene3D" id="1.10.1200.10">
    <property type="entry name" value="ACP-like"/>
    <property type="match status" value="1"/>
</dbReference>
<feature type="domain" description="Carrier" evidence="3">
    <location>
        <begin position="468"/>
        <end position="544"/>
    </location>
</feature>
<name>A0A7X8SJU2_9BACT</name>
<dbReference type="InterPro" id="IPR036736">
    <property type="entry name" value="ACP-like_sf"/>
</dbReference>
<dbReference type="Pfam" id="PF00501">
    <property type="entry name" value="AMP-binding"/>
    <property type="match status" value="1"/>
</dbReference>